<dbReference type="OrthoDB" id="4793208at2"/>
<accession>A0A5A7S4S3</accession>
<dbReference type="Proteomes" id="UP000322244">
    <property type="component" value="Unassembled WGS sequence"/>
</dbReference>
<evidence type="ECO:0008006" key="3">
    <source>
        <dbReference type="Google" id="ProtNLM"/>
    </source>
</evidence>
<dbReference type="EMBL" id="VLNY01000032">
    <property type="protein sequence ID" value="KAA0015973.1"/>
    <property type="molecule type" value="Genomic_DNA"/>
</dbReference>
<dbReference type="AlphaFoldDB" id="A0A5A7S4S3"/>
<keyword evidence="2" id="KW-1185">Reference proteome</keyword>
<comment type="caution">
    <text evidence="1">The sequence shown here is derived from an EMBL/GenBank/DDBJ whole genome shotgun (WGS) entry which is preliminary data.</text>
</comment>
<evidence type="ECO:0000313" key="1">
    <source>
        <dbReference type="EMBL" id="KAA0015973.1"/>
    </source>
</evidence>
<evidence type="ECO:0000313" key="2">
    <source>
        <dbReference type="Proteomes" id="UP000322244"/>
    </source>
</evidence>
<organism evidence="1 2">
    <name type="scientific">Antrihabitans cavernicola</name>
    <dbReference type="NCBI Taxonomy" id="2495913"/>
    <lineage>
        <taxon>Bacteria</taxon>
        <taxon>Bacillati</taxon>
        <taxon>Actinomycetota</taxon>
        <taxon>Actinomycetes</taxon>
        <taxon>Mycobacteriales</taxon>
        <taxon>Nocardiaceae</taxon>
        <taxon>Antrihabitans</taxon>
    </lineage>
</organism>
<protein>
    <recommendedName>
        <fullName evidence="3">Nucleotidyl transferase AbiEii/AbiGii toxin family protein</fullName>
    </recommendedName>
</protein>
<dbReference type="RefSeq" id="WP_149433333.1">
    <property type="nucleotide sequence ID" value="NZ_VLNY01000032.1"/>
</dbReference>
<name>A0A5A7S4S3_9NOCA</name>
<gene>
    <name evidence="1" type="ORF">FOY51_26835</name>
</gene>
<proteinExistence type="predicted"/>
<reference evidence="1 2" key="1">
    <citation type="submission" date="2019-07" db="EMBL/GenBank/DDBJ databases">
        <title>Rhodococcus cavernicolus sp. nov., isolated from a cave.</title>
        <authorList>
            <person name="Lee S.D."/>
        </authorList>
    </citation>
    <scope>NUCLEOTIDE SEQUENCE [LARGE SCALE GENOMIC DNA]</scope>
    <source>
        <strain evidence="1 2">C1-24</strain>
    </source>
</reference>
<sequence length="275" mass="30000">MEPPIAEVWVDLISTSSATDLGYRALADLASAAADLDYRIIGGHMIQLLIHAYPTRHTRLRLTTDADIGIDRATAAGQQLHTRLTQIGYTANSGNRYAKQIPAGTVTIDVLIPRGDSGKTEVIGGRGYDPIPGLSLAMNAQYLLVHAHAYLADKTELTFAVPVPDIESAVILKALAWANRFADKDIADVASLLEIVEVVRPTYPRWRLDAQPLTSSSRREAAHALHKIAGRLDRGGSPELFDKPARVVALIRRHVTAKETPIRRPAAEPPSPHRR</sequence>